<dbReference type="RefSeq" id="WP_062075627.1">
    <property type="nucleotide sequence ID" value="NZ_BBRC01000012.1"/>
</dbReference>
<keyword evidence="4 8" id="KW-0418">Kinase</keyword>
<organism evidence="8 9">
    <name type="scientific">Demequina lutea</name>
    <dbReference type="NCBI Taxonomy" id="431489"/>
    <lineage>
        <taxon>Bacteria</taxon>
        <taxon>Bacillati</taxon>
        <taxon>Actinomycetota</taxon>
        <taxon>Actinomycetes</taxon>
        <taxon>Micrococcales</taxon>
        <taxon>Demequinaceae</taxon>
        <taxon>Demequina</taxon>
    </lineage>
</organism>
<protein>
    <recommendedName>
        <fullName evidence="2">histidine kinase</fullName>
        <ecNumber evidence="2">2.7.13.3</ecNumber>
    </recommendedName>
</protein>
<dbReference type="GO" id="GO:0000160">
    <property type="term" value="P:phosphorelay signal transduction system"/>
    <property type="evidence" value="ECO:0007669"/>
    <property type="project" value="UniProtKB-KW"/>
</dbReference>
<dbReference type="EC" id="2.7.13.3" evidence="2"/>
<dbReference type="OrthoDB" id="4792453at2"/>
<evidence type="ECO:0000256" key="5">
    <source>
        <dbReference type="ARBA" id="ARBA00023012"/>
    </source>
</evidence>
<keyword evidence="9" id="KW-1185">Reference proteome</keyword>
<dbReference type="PANTHER" id="PTHR24421">
    <property type="entry name" value="NITRATE/NITRITE SENSOR PROTEIN NARX-RELATED"/>
    <property type="match status" value="1"/>
</dbReference>
<comment type="caution">
    <text evidence="8">The sequence shown here is derived from an EMBL/GenBank/DDBJ whole genome shotgun (WGS) entry which is preliminary data.</text>
</comment>
<keyword evidence="6" id="KW-0472">Membrane</keyword>
<evidence type="ECO:0000256" key="4">
    <source>
        <dbReference type="ARBA" id="ARBA00022777"/>
    </source>
</evidence>
<feature type="transmembrane region" description="Helical" evidence="6">
    <location>
        <begin position="519"/>
        <end position="540"/>
    </location>
</feature>
<feature type="transmembrane region" description="Helical" evidence="6">
    <location>
        <begin position="408"/>
        <end position="427"/>
    </location>
</feature>
<feature type="transmembrane region" description="Helical" evidence="6">
    <location>
        <begin position="33"/>
        <end position="51"/>
    </location>
</feature>
<keyword evidence="6" id="KW-0812">Transmembrane</keyword>
<dbReference type="InterPro" id="IPR003594">
    <property type="entry name" value="HATPase_dom"/>
</dbReference>
<proteinExistence type="predicted"/>
<feature type="transmembrane region" description="Helical" evidence="6">
    <location>
        <begin position="6"/>
        <end position="26"/>
    </location>
</feature>
<feature type="transmembrane region" description="Helical" evidence="6">
    <location>
        <begin position="92"/>
        <end position="120"/>
    </location>
</feature>
<dbReference type="CDD" id="cd16917">
    <property type="entry name" value="HATPase_UhpB-NarQ-NarX-like"/>
    <property type="match status" value="1"/>
</dbReference>
<feature type="transmembrane region" description="Helical" evidence="6">
    <location>
        <begin position="465"/>
        <end position="483"/>
    </location>
</feature>
<dbReference type="GO" id="GO:0004673">
    <property type="term" value="F:protein histidine kinase activity"/>
    <property type="evidence" value="ECO:0007669"/>
    <property type="project" value="UniProtKB-EC"/>
</dbReference>
<sequence>MERALRLPVAIFVTLLSLTITTMILGQGVTKNALVWLGLPLLWLATMSLWRGVQRGGIGNGEVLSLAVATVGLYYALFSQSTIVLPPGARDALLSAATVLAMIFATPWVRVVVLAGGIGAMLPPEILQNGTLAALEFIGPVVATGFAAYGASRFLRDAADRADIAAERLSEASTRAAILAERRSSQRDINGILHDDVISALRLTRLETQDLGGIREAASRALIALKSASAAPEATDDAPRRLAPALRAAADRWGARFTTEGPPVETTLAVADAVVAAAGELMRNAVRHASASRVTVELCGGPTGFEVAVSDDGIGFDAGDAERRGHGLIHSVEKRIQAVGGSVSISSLLGAGTVATLRWLPPPTDSVSLRRGDFAMGLGDLKRPLDLAVLPFLACTTLYVIHNQMLGQPLWLLAWWILGVALTLAALKGVNTGISGWLSFASAATLLGGSLAFGLTVPRSSLSDFSTWPLGAFAGVLIVLYFGRIRSWESIGILVGLQVLVWIPAYQGHWDNVSGVAGLLHAMPASLSTVGPLLIAIVFAREVRRLHSITLSAIGAADVTMQVNARSLAREATIARRLAHVREEVVPFLRILADASHIDARWTDEASRLEQLVRDELHLPGVLDRRAREALRNARMAGCMVSFHVPDADIQAPRAAQALILAALTSGPPPREFTLAVSVDEHTGAERISAVTVPGDPQRARELATRFADNMVSSDFSPEATWVELEVGSEPEFLAVAPSHQM</sequence>
<evidence type="ECO:0000256" key="3">
    <source>
        <dbReference type="ARBA" id="ARBA00022679"/>
    </source>
</evidence>
<dbReference type="InterPro" id="IPR036890">
    <property type="entry name" value="HATPase_C_sf"/>
</dbReference>
<dbReference type="SMART" id="SM00387">
    <property type="entry name" value="HATPase_c"/>
    <property type="match status" value="1"/>
</dbReference>
<evidence type="ECO:0000259" key="7">
    <source>
        <dbReference type="SMART" id="SM00387"/>
    </source>
</evidence>
<name>A0A7Y9Z957_9MICO</name>
<feature type="transmembrane region" description="Helical" evidence="6">
    <location>
        <begin position="434"/>
        <end position="453"/>
    </location>
</feature>
<keyword evidence="5" id="KW-0902">Two-component regulatory system</keyword>
<dbReference type="Pfam" id="PF02518">
    <property type="entry name" value="HATPase_c"/>
    <property type="match status" value="1"/>
</dbReference>
<gene>
    <name evidence="8" type="ORF">BKA03_000042</name>
</gene>
<keyword evidence="6" id="KW-1133">Transmembrane helix</keyword>
<reference evidence="8 9" key="1">
    <citation type="submission" date="2020-07" db="EMBL/GenBank/DDBJ databases">
        <title>Sequencing the genomes of 1000 actinobacteria strains.</title>
        <authorList>
            <person name="Klenk H.-P."/>
        </authorList>
    </citation>
    <scope>NUCLEOTIDE SEQUENCE [LARGE SCALE GENOMIC DNA]</scope>
    <source>
        <strain evidence="8 9">DSM 19970</strain>
    </source>
</reference>
<feature type="transmembrane region" description="Helical" evidence="6">
    <location>
        <begin position="490"/>
        <end position="507"/>
    </location>
</feature>
<dbReference type="SUPFAM" id="SSF55874">
    <property type="entry name" value="ATPase domain of HSP90 chaperone/DNA topoisomerase II/histidine kinase"/>
    <property type="match status" value="1"/>
</dbReference>
<dbReference type="EMBL" id="JACBZO010000001">
    <property type="protein sequence ID" value="NYI39923.1"/>
    <property type="molecule type" value="Genomic_DNA"/>
</dbReference>
<evidence type="ECO:0000256" key="1">
    <source>
        <dbReference type="ARBA" id="ARBA00000085"/>
    </source>
</evidence>
<evidence type="ECO:0000256" key="6">
    <source>
        <dbReference type="SAM" id="Phobius"/>
    </source>
</evidence>
<feature type="transmembrane region" description="Helical" evidence="6">
    <location>
        <begin position="63"/>
        <end position="85"/>
    </location>
</feature>
<evidence type="ECO:0000313" key="8">
    <source>
        <dbReference type="EMBL" id="NYI39923.1"/>
    </source>
</evidence>
<comment type="catalytic activity">
    <reaction evidence="1">
        <text>ATP + protein L-histidine = ADP + protein N-phospho-L-histidine.</text>
        <dbReference type="EC" id="2.7.13.3"/>
    </reaction>
</comment>
<accession>A0A7Y9Z957</accession>
<dbReference type="AlphaFoldDB" id="A0A7Y9Z957"/>
<dbReference type="Proteomes" id="UP000547973">
    <property type="component" value="Unassembled WGS sequence"/>
</dbReference>
<keyword evidence="3" id="KW-0808">Transferase</keyword>
<dbReference type="Gene3D" id="3.30.565.10">
    <property type="entry name" value="Histidine kinase-like ATPase, C-terminal domain"/>
    <property type="match status" value="1"/>
</dbReference>
<feature type="domain" description="Histidine kinase/HSP90-like ATPase" evidence="7">
    <location>
        <begin position="269"/>
        <end position="363"/>
    </location>
</feature>
<evidence type="ECO:0000256" key="2">
    <source>
        <dbReference type="ARBA" id="ARBA00012438"/>
    </source>
</evidence>
<dbReference type="PANTHER" id="PTHR24421:SF10">
    <property type="entry name" value="NITRATE_NITRITE SENSOR PROTEIN NARQ"/>
    <property type="match status" value="1"/>
</dbReference>
<dbReference type="InterPro" id="IPR050482">
    <property type="entry name" value="Sensor_HK_TwoCompSys"/>
</dbReference>
<feature type="transmembrane region" description="Helical" evidence="6">
    <location>
        <begin position="132"/>
        <end position="151"/>
    </location>
</feature>
<evidence type="ECO:0000313" key="9">
    <source>
        <dbReference type="Proteomes" id="UP000547973"/>
    </source>
</evidence>